<dbReference type="PANTHER" id="PTHR32347">
    <property type="entry name" value="EFFLUX SYSTEM COMPONENT YKNX-RELATED"/>
    <property type="match status" value="1"/>
</dbReference>
<sequence length="412" mass="46824">MDTTVPRKNRKKQYIALSLLAFFLLAALGIYLANRPRTLHVKRAEILVKKVKKDNFEDFVVFQAQVDPLHSLLVNVIEGGSVQELYVENGAMVTQGTPLARLYNPNTEFNYLAQETGIIEQINQLNVAKLNLRNQELELSKELVLIEHDYNSAQMEYQLNNKLYDRKILAKNEYEVTAEKLRYQKERKNIIQNSIQRERETNALQIRQINQALGIMEKSLETLRNNKKNFLVTAPATGRLSSFEATLGLNILAGTAIGKIDVMKGYKLTANVDEFYLDKINTGQTGTIEVKEESQEVRVTKILPEIKNGQFKIELEFLGAQPQGLQVGLSFGVKLILSGAMQKLVIPKGSFSSVTQGNWIFVVENGIATKRKIELGRENPVYYEVRTGLKEGEEIIVSNYEDYKHVEKLELK</sequence>
<dbReference type="GO" id="GO:0030313">
    <property type="term" value="C:cell envelope"/>
    <property type="evidence" value="ECO:0007669"/>
    <property type="project" value="UniProtKB-SubCell"/>
</dbReference>
<evidence type="ECO:0000256" key="2">
    <source>
        <dbReference type="ARBA" id="ARBA00023054"/>
    </source>
</evidence>
<organism evidence="3 4">
    <name type="scientific">Sphingobacterium psychroaquaticum</name>
    <dbReference type="NCBI Taxonomy" id="561061"/>
    <lineage>
        <taxon>Bacteria</taxon>
        <taxon>Pseudomonadati</taxon>
        <taxon>Bacteroidota</taxon>
        <taxon>Sphingobacteriia</taxon>
        <taxon>Sphingobacteriales</taxon>
        <taxon>Sphingobacteriaceae</taxon>
        <taxon>Sphingobacterium</taxon>
    </lineage>
</organism>
<accession>A0A1X7JN07</accession>
<evidence type="ECO:0000313" key="4">
    <source>
        <dbReference type="Proteomes" id="UP000192980"/>
    </source>
</evidence>
<keyword evidence="4" id="KW-1185">Reference proteome</keyword>
<dbReference type="Proteomes" id="UP000192980">
    <property type="component" value="Unassembled WGS sequence"/>
</dbReference>
<dbReference type="PANTHER" id="PTHR32347:SF23">
    <property type="entry name" value="BLL5650 PROTEIN"/>
    <property type="match status" value="1"/>
</dbReference>
<keyword evidence="2" id="KW-0175">Coiled coil</keyword>
<reference evidence="3 4" key="1">
    <citation type="submission" date="2017-04" db="EMBL/GenBank/DDBJ databases">
        <authorList>
            <person name="Afonso C.L."/>
            <person name="Miller P.J."/>
            <person name="Scott M.A."/>
            <person name="Spackman E."/>
            <person name="Goraichik I."/>
            <person name="Dimitrov K.M."/>
            <person name="Suarez D.L."/>
            <person name="Swayne D.E."/>
        </authorList>
    </citation>
    <scope>NUCLEOTIDE SEQUENCE [LARGE SCALE GENOMIC DNA]</scope>
    <source>
        <strain evidence="3 4">DSM 22418</strain>
    </source>
</reference>
<dbReference type="RefSeq" id="WP_085472669.1">
    <property type="nucleotide sequence ID" value="NZ_FXAU01000003.1"/>
</dbReference>
<evidence type="ECO:0000256" key="1">
    <source>
        <dbReference type="ARBA" id="ARBA00004196"/>
    </source>
</evidence>
<dbReference type="STRING" id="561061.SAMN05660862_1911"/>
<dbReference type="Gene3D" id="1.10.287.470">
    <property type="entry name" value="Helix hairpin bin"/>
    <property type="match status" value="1"/>
</dbReference>
<proteinExistence type="predicted"/>
<dbReference type="InterPro" id="IPR050465">
    <property type="entry name" value="UPF0194_transport"/>
</dbReference>
<protein>
    <submittedName>
        <fullName evidence="3">HlyD family secretion protein</fullName>
    </submittedName>
</protein>
<dbReference type="OrthoDB" id="1957187at2"/>
<dbReference type="Gene3D" id="2.40.50.100">
    <property type="match status" value="1"/>
</dbReference>
<dbReference type="Gene3D" id="2.40.420.20">
    <property type="match status" value="1"/>
</dbReference>
<dbReference type="Gene3D" id="2.40.30.170">
    <property type="match status" value="1"/>
</dbReference>
<evidence type="ECO:0000313" key="3">
    <source>
        <dbReference type="EMBL" id="SMG29340.1"/>
    </source>
</evidence>
<gene>
    <name evidence="3" type="ORF">SAMN05660862_1911</name>
</gene>
<dbReference type="AlphaFoldDB" id="A0A1X7JN07"/>
<comment type="subcellular location">
    <subcellularLocation>
        <location evidence="1">Cell envelope</location>
    </subcellularLocation>
</comment>
<name>A0A1X7JN07_9SPHI</name>
<dbReference type="EMBL" id="FXAU01000003">
    <property type="protein sequence ID" value="SMG29340.1"/>
    <property type="molecule type" value="Genomic_DNA"/>
</dbReference>